<accession>A0A3D8PUD5</accession>
<dbReference type="PROSITE" id="PS51165">
    <property type="entry name" value="THUMP"/>
    <property type="match status" value="1"/>
</dbReference>
<organism evidence="5 6">
    <name type="scientific">Oceanobacillus arenosus</name>
    <dbReference type="NCBI Taxonomy" id="1229153"/>
    <lineage>
        <taxon>Bacteria</taxon>
        <taxon>Bacillati</taxon>
        <taxon>Bacillota</taxon>
        <taxon>Bacilli</taxon>
        <taxon>Bacillales</taxon>
        <taxon>Bacillaceae</taxon>
        <taxon>Oceanobacillus</taxon>
    </lineage>
</organism>
<dbReference type="InterPro" id="IPR054170">
    <property type="entry name" value="RlmL_1st"/>
</dbReference>
<dbReference type="GO" id="GO:0070043">
    <property type="term" value="F:rRNA (guanine-N7-)-methyltransferase activity"/>
    <property type="evidence" value="ECO:0007669"/>
    <property type="project" value="TreeGrafter"/>
</dbReference>
<keyword evidence="6" id="KW-1185">Reference proteome</keyword>
<dbReference type="InterPro" id="IPR000241">
    <property type="entry name" value="RlmKL-like_Mtase"/>
</dbReference>
<comment type="caution">
    <text evidence="5">The sequence shown here is derived from an EMBL/GenBank/DDBJ whole genome shotgun (WGS) entry which is preliminary data.</text>
</comment>
<dbReference type="InterPro" id="IPR029063">
    <property type="entry name" value="SAM-dependent_MTases_sf"/>
</dbReference>
<dbReference type="RefSeq" id="WP_115772689.1">
    <property type="nucleotide sequence ID" value="NZ_PIOC01000012.1"/>
</dbReference>
<dbReference type="OrthoDB" id="9809404at2"/>
<dbReference type="SUPFAM" id="SSF53335">
    <property type="entry name" value="S-adenosyl-L-methionine-dependent methyltransferases"/>
    <property type="match status" value="1"/>
</dbReference>
<dbReference type="PANTHER" id="PTHR47313:SF1">
    <property type="entry name" value="RIBOSOMAL RNA LARGE SUBUNIT METHYLTRANSFERASE K_L"/>
    <property type="match status" value="1"/>
</dbReference>
<keyword evidence="1 5" id="KW-0489">Methyltransferase</keyword>
<dbReference type="AlphaFoldDB" id="A0A3D8PUD5"/>
<evidence type="ECO:0000256" key="2">
    <source>
        <dbReference type="ARBA" id="ARBA00022679"/>
    </source>
</evidence>
<evidence type="ECO:0000313" key="6">
    <source>
        <dbReference type="Proteomes" id="UP000257143"/>
    </source>
</evidence>
<protein>
    <submittedName>
        <fullName evidence="5">RNA methyltransferase</fullName>
    </submittedName>
</protein>
<keyword evidence="3" id="KW-0694">RNA-binding</keyword>
<dbReference type="PROSITE" id="PS01261">
    <property type="entry name" value="UPF0020"/>
    <property type="match status" value="1"/>
</dbReference>
<gene>
    <name evidence="5" type="ORF">CWR48_07800</name>
</gene>
<dbReference type="CDD" id="cd11715">
    <property type="entry name" value="THUMP_AdoMetMT"/>
    <property type="match status" value="1"/>
</dbReference>
<dbReference type="Pfam" id="PF22020">
    <property type="entry name" value="RlmL_1st"/>
    <property type="match status" value="1"/>
</dbReference>
<dbReference type="Gene3D" id="3.30.2130.30">
    <property type="match status" value="1"/>
</dbReference>
<dbReference type="InterPro" id="IPR053943">
    <property type="entry name" value="RlmKL-like_Mtase_CS"/>
</dbReference>
<dbReference type="InterPro" id="IPR002052">
    <property type="entry name" value="DNA_methylase_N6_adenine_CS"/>
</dbReference>
<dbReference type="Proteomes" id="UP000257143">
    <property type="component" value="Unassembled WGS sequence"/>
</dbReference>
<dbReference type="SMART" id="SM00981">
    <property type="entry name" value="THUMP"/>
    <property type="match status" value="1"/>
</dbReference>
<dbReference type="GO" id="GO:0008990">
    <property type="term" value="F:rRNA (guanine-N2-)-methyltransferase activity"/>
    <property type="evidence" value="ECO:0007669"/>
    <property type="project" value="TreeGrafter"/>
</dbReference>
<evidence type="ECO:0000313" key="5">
    <source>
        <dbReference type="EMBL" id="RDW19614.1"/>
    </source>
</evidence>
<evidence type="ECO:0000256" key="3">
    <source>
        <dbReference type="PROSITE-ProRule" id="PRU00529"/>
    </source>
</evidence>
<dbReference type="Pfam" id="PF01170">
    <property type="entry name" value="UPF0020"/>
    <property type="match status" value="1"/>
</dbReference>
<sequence>MKNITLIATAAMGLESVVAQEVKQLGYEATVENGKVIFDAPVSAIPRCNLWLRTADRVKILVGKFNATTFDELFESTKALPWEEFIAEDGQFPVSGKSIKSQLHSVPDCQKIVKKSIAERLKLKYGMVSKMPETGALYKIEVALLKDEVTLTLDTSGTGLHKRGYRVGQGDAPLKETMAAALVLLTNWKAEYTFIDPFCGSGTIPIEAALIGQNIAPGFNRDFASENWSFIRNQHWQKAFEEAEDLANYDQKLEIIGSDIDHNLIKIASDNAIEAGLGDLITWKQMQVKDLFIRNENGYIVTNPPYGERLSDKESVAELYKDFGVIMKNHPTWNIYVITAFAAFEKQFGMQATKKRKLFNGFIETNYYQYFGEKA</sequence>
<reference evidence="6" key="1">
    <citation type="submission" date="2017-11" db="EMBL/GenBank/DDBJ databases">
        <authorList>
            <person name="Zhu W."/>
        </authorList>
    </citation>
    <scope>NUCLEOTIDE SEQUENCE [LARGE SCALE GENOMIC DNA]</scope>
    <source>
        <strain evidence="6">CAU 1183</strain>
    </source>
</reference>
<dbReference type="Pfam" id="PF02926">
    <property type="entry name" value="THUMP"/>
    <property type="match status" value="1"/>
</dbReference>
<dbReference type="GO" id="GO:0003723">
    <property type="term" value="F:RNA binding"/>
    <property type="evidence" value="ECO:0007669"/>
    <property type="project" value="UniProtKB-UniRule"/>
</dbReference>
<dbReference type="PROSITE" id="PS00092">
    <property type="entry name" value="N6_MTASE"/>
    <property type="match status" value="1"/>
</dbReference>
<dbReference type="Gene3D" id="3.40.50.150">
    <property type="entry name" value="Vaccinia Virus protein VP39"/>
    <property type="match status" value="1"/>
</dbReference>
<keyword evidence="2 5" id="KW-0808">Transferase</keyword>
<name>A0A3D8PUD5_9BACI</name>
<evidence type="ECO:0000259" key="4">
    <source>
        <dbReference type="PROSITE" id="PS51165"/>
    </source>
</evidence>
<dbReference type="PANTHER" id="PTHR47313">
    <property type="entry name" value="RIBOSOMAL RNA LARGE SUBUNIT METHYLTRANSFERASE K/L"/>
    <property type="match status" value="1"/>
</dbReference>
<proteinExistence type="predicted"/>
<feature type="domain" description="THUMP" evidence="4">
    <location>
        <begin position="44"/>
        <end position="155"/>
    </location>
</feature>
<evidence type="ECO:0000256" key="1">
    <source>
        <dbReference type="ARBA" id="ARBA00022603"/>
    </source>
</evidence>
<dbReference type="InterPro" id="IPR004114">
    <property type="entry name" value="THUMP_dom"/>
</dbReference>
<dbReference type="EMBL" id="PIOC01000012">
    <property type="protein sequence ID" value="RDW19614.1"/>
    <property type="molecule type" value="Genomic_DNA"/>
</dbReference>